<reference evidence="1" key="1">
    <citation type="submission" date="2023-04" db="EMBL/GenBank/DDBJ databases">
        <title>Draft Genome sequencing of Naganishia species isolated from polar environments using Oxford Nanopore Technology.</title>
        <authorList>
            <person name="Leo P."/>
            <person name="Venkateswaran K."/>
        </authorList>
    </citation>
    <scope>NUCLEOTIDE SEQUENCE</scope>
    <source>
        <strain evidence="1">MNA-CCFEE 5425</strain>
    </source>
</reference>
<name>A0ACC2X9Y0_9TREE</name>
<evidence type="ECO:0000313" key="1">
    <source>
        <dbReference type="EMBL" id="KAJ9120102.1"/>
    </source>
</evidence>
<gene>
    <name evidence="1" type="ORF">QFC22_003000</name>
</gene>
<proteinExistence type="predicted"/>
<keyword evidence="2" id="KW-1185">Reference proteome</keyword>
<sequence length="524" mass="57537">MSLPTSPAAVEVTPATAASSSISETHPANDIKDTEETPAERRERLHTAPFGSRFLTDEADVFSHNAWDHVTPPPEWEDDAKRVLDMQRQAQVSKEMKWAYNNNPAMYWHRFYNINKANFFKDRNWLRLEFQELLDCAKADAGPKTIVEVGCGAGNTVFPLLAKNENPHLVVHACDYAASAVEVVKSNPMYPVPPHGKGILHSSVWDVTTPPVAAQSTLSGAHAQTPVNATTAGAEGENAGEARESAAATSLPEGVQPGTVDIAIMIFVLSALHPLEWQRAIANVYKMLKPGGMVFIRDYGRYDLAQLRIKKGRMLDENFYIRGDGTRVYFFDAAELSEMLTGSKTAYEPVQVDQQAPTTVEVENEDGSVTVSHTPAEGEEVVSEVDTGLEGKLAALTTKDEPAVPLSTRFRPPGSTVPEPRIEFHAHSTPTLTNDANTEKMTAVDAEGESHLPIADEGTASLLDPFAGAHADLGIPDHPLFKIDQLGVDRRMLVNRKKQLRMYRIWMQVKARKLVPGEDAQVEQ</sequence>
<dbReference type="EMBL" id="JASBWU010000007">
    <property type="protein sequence ID" value="KAJ9120102.1"/>
    <property type="molecule type" value="Genomic_DNA"/>
</dbReference>
<evidence type="ECO:0000313" key="2">
    <source>
        <dbReference type="Proteomes" id="UP001243375"/>
    </source>
</evidence>
<protein>
    <submittedName>
        <fullName evidence="1">Uncharacterized protein</fullName>
    </submittedName>
</protein>
<dbReference type="Proteomes" id="UP001243375">
    <property type="component" value="Unassembled WGS sequence"/>
</dbReference>
<organism evidence="1 2">
    <name type="scientific">Naganishia vaughanmartiniae</name>
    <dbReference type="NCBI Taxonomy" id="1424756"/>
    <lineage>
        <taxon>Eukaryota</taxon>
        <taxon>Fungi</taxon>
        <taxon>Dikarya</taxon>
        <taxon>Basidiomycota</taxon>
        <taxon>Agaricomycotina</taxon>
        <taxon>Tremellomycetes</taxon>
        <taxon>Filobasidiales</taxon>
        <taxon>Filobasidiaceae</taxon>
        <taxon>Naganishia</taxon>
    </lineage>
</organism>
<accession>A0ACC2X9Y0</accession>
<comment type="caution">
    <text evidence="1">The sequence shown here is derived from an EMBL/GenBank/DDBJ whole genome shotgun (WGS) entry which is preliminary data.</text>
</comment>